<reference evidence="2" key="1">
    <citation type="submission" date="2023-08" db="EMBL/GenBank/DDBJ databases">
        <title>Black Yeasts Isolated from many extreme environments.</title>
        <authorList>
            <person name="Coleine C."/>
            <person name="Stajich J.E."/>
            <person name="Selbmann L."/>
        </authorList>
    </citation>
    <scope>NUCLEOTIDE SEQUENCE</scope>
    <source>
        <strain evidence="2">CCFEE 5810</strain>
    </source>
</reference>
<evidence type="ECO:0000313" key="2">
    <source>
        <dbReference type="EMBL" id="KAK5707582.1"/>
    </source>
</evidence>
<comment type="caution">
    <text evidence="2">The sequence shown here is derived from an EMBL/GenBank/DDBJ whole genome shotgun (WGS) entry which is preliminary data.</text>
</comment>
<feature type="chain" id="PRO_5042886348" description="Hydrophobin" evidence="1">
    <location>
        <begin position="21"/>
        <end position="125"/>
    </location>
</feature>
<gene>
    <name evidence="2" type="ORF">LTR97_000119</name>
</gene>
<evidence type="ECO:0008006" key="4">
    <source>
        <dbReference type="Google" id="ProtNLM"/>
    </source>
</evidence>
<dbReference type="Proteomes" id="UP001310594">
    <property type="component" value="Unassembled WGS sequence"/>
</dbReference>
<evidence type="ECO:0000256" key="1">
    <source>
        <dbReference type="SAM" id="SignalP"/>
    </source>
</evidence>
<evidence type="ECO:0000313" key="3">
    <source>
        <dbReference type="Proteomes" id="UP001310594"/>
    </source>
</evidence>
<proteinExistence type="predicted"/>
<accession>A0AAN7ZQS4</accession>
<dbReference type="EMBL" id="JAVRQU010000001">
    <property type="protein sequence ID" value="KAK5707582.1"/>
    <property type="molecule type" value="Genomic_DNA"/>
</dbReference>
<dbReference type="AlphaFoldDB" id="A0AAN7ZQS4"/>
<keyword evidence="1" id="KW-0732">Signal</keyword>
<sequence>MLLSNFMFATLVTWPLSSLGSVTFDVYLGAGQPSRCTGEELGEVTQGPGNGEPHVFINAGCILVESPDDCCTAVMYRYRNCTHWVGSLEGGHQGDSVQVNFACVQVLCGNDTLSSTMSSGVQAWV</sequence>
<organism evidence="2 3">
    <name type="scientific">Elasticomyces elasticus</name>
    <dbReference type="NCBI Taxonomy" id="574655"/>
    <lineage>
        <taxon>Eukaryota</taxon>
        <taxon>Fungi</taxon>
        <taxon>Dikarya</taxon>
        <taxon>Ascomycota</taxon>
        <taxon>Pezizomycotina</taxon>
        <taxon>Dothideomycetes</taxon>
        <taxon>Dothideomycetidae</taxon>
        <taxon>Mycosphaerellales</taxon>
        <taxon>Teratosphaeriaceae</taxon>
        <taxon>Elasticomyces</taxon>
    </lineage>
</organism>
<feature type="signal peptide" evidence="1">
    <location>
        <begin position="1"/>
        <end position="20"/>
    </location>
</feature>
<name>A0AAN7ZQS4_9PEZI</name>
<protein>
    <recommendedName>
        <fullName evidence="4">Hydrophobin</fullName>
    </recommendedName>
</protein>